<gene>
    <name evidence="1" type="ORF">NQ317_005293</name>
</gene>
<dbReference type="Proteomes" id="UP001162164">
    <property type="component" value="Unassembled WGS sequence"/>
</dbReference>
<organism evidence="1 2">
    <name type="scientific">Molorchus minor</name>
    <dbReference type="NCBI Taxonomy" id="1323400"/>
    <lineage>
        <taxon>Eukaryota</taxon>
        <taxon>Metazoa</taxon>
        <taxon>Ecdysozoa</taxon>
        <taxon>Arthropoda</taxon>
        <taxon>Hexapoda</taxon>
        <taxon>Insecta</taxon>
        <taxon>Pterygota</taxon>
        <taxon>Neoptera</taxon>
        <taxon>Endopterygota</taxon>
        <taxon>Coleoptera</taxon>
        <taxon>Polyphaga</taxon>
        <taxon>Cucujiformia</taxon>
        <taxon>Chrysomeloidea</taxon>
        <taxon>Cerambycidae</taxon>
        <taxon>Lamiinae</taxon>
        <taxon>Monochamini</taxon>
        <taxon>Molorchus</taxon>
    </lineage>
</organism>
<proteinExistence type="predicted"/>
<dbReference type="EMBL" id="JAPWTJ010000847">
    <property type="protein sequence ID" value="KAJ8975291.1"/>
    <property type="molecule type" value="Genomic_DNA"/>
</dbReference>
<keyword evidence="2" id="KW-1185">Reference proteome</keyword>
<sequence length="116" mass="13521">MSSQIGLLSTTYCFVLKPHRPSNESQDIIPIINSYLFPLQLTDTEDIMSQPSVNCAFFVPRKWRHVFSMAPYPGRIIYSVSMRHYLYNFGTLKFTGFLADRERFVQESESYPVLLK</sequence>
<protein>
    <submittedName>
        <fullName evidence="1">Uncharacterized protein</fullName>
    </submittedName>
</protein>
<evidence type="ECO:0000313" key="1">
    <source>
        <dbReference type="EMBL" id="KAJ8975291.1"/>
    </source>
</evidence>
<name>A0ABQ9JAT6_9CUCU</name>
<accession>A0ABQ9JAT6</accession>
<evidence type="ECO:0000313" key="2">
    <source>
        <dbReference type="Proteomes" id="UP001162164"/>
    </source>
</evidence>
<comment type="caution">
    <text evidence="1">The sequence shown here is derived from an EMBL/GenBank/DDBJ whole genome shotgun (WGS) entry which is preliminary data.</text>
</comment>
<reference evidence="1" key="1">
    <citation type="journal article" date="2023" name="Insect Mol. Biol.">
        <title>Genome sequencing provides insights into the evolution of gene families encoding plant cell wall-degrading enzymes in longhorned beetles.</title>
        <authorList>
            <person name="Shin N.R."/>
            <person name="Okamura Y."/>
            <person name="Kirsch R."/>
            <person name="Pauchet Y."/>
        </authorList>
    </citation>
    <scope>NUCLEOTIDE SEQUENCE</scope>
    <source>
        <strain evidence="1">MMC_N1</strain>
    </source>
</reference>